<keyword evidence="2" id="KW-1185">Reference proteome</keyword>
<dbReference type="Proteomes" id="UP000195437">
    <property type="component" value="Chromosome"/>
</dbReference>
<accession>A0A1Y0IMZ3</accession>
<gene>
    <name evidence="1" type="ORF">CBW65_13295</name>
</gene>
<name>A0A1Y0IMZ3_9BACL</name>
<evidence type="ECO:0000313" key="1">
    <source>
        <dbReference type="EMBL" id="ARU61898.1"/>
    </source>
</evidence>
<reference evidence="2" key="1">
    <citation type="submission" date="2017-05" db="EMBL/GenBank/DDBJ databases">
        <authorList>
            <person name="Sung H."/>
        </authorList>
    </citation>
    <scope>NUCLEOTIDE SEQUENCE [LARGE SCALE GENOMIC DNA]</scope>
    <source>
        <strain evidence="2">AR23208</strain>
    </source>
</reference>
<protein>
    <submittedName>
        <fullName evidence="1">Uncharacterized protein</fullName>
    </submittedName>
</protein>
<dbReference type="KEGG" id="tum:CBW65_13295"/>
<dbReference type="RefSeq" id="WP_087457267.1">
    <property type="nucleotide sequence ID" value="NZ_CP021434.1"/>
</dbReference>
<organism evidence="1 2">
    <name type="scientific">Tumebacillus avium</name>
    <dbReference type="NCBI Taxonomy" id="1903704"/>
    <lineage>
        <taxon>Bacteria</taxon>
        <taxon>Bacillati</taxon>
        <taxon>Bacillota</taxon>
        <taxon>Bacilli</taxon>
        <taxon>Bacillales</taxon>
        <taxon>Alicyclobacillaceae</taxon>
        <taxon>Tumebacillus</taxon>
    </lineage>
</organism>
<sequence>MKEIIKVQPEFKPYQIYRSSDKSIFEFTELSELSYDISQQLLFKYPKEELEQLKLAPVIPKRENLSFSLSDITQLSMSKEPNCCWLTFEKYADKCQIPLEEIQQSAAAGKLGHVGKHPKTDEEIIIWPPEKQELPLSDLPGYGRSSFSVEVTADAYTTLDLDPLDMDNFEQVQKTYLTLAHSLGKPDEVKNRAKEILYQGSFLLQWTIFEVYLRSTIQELIKLHPTKIASSNKGKSNLSYQDLLDMSDNLTSIDAVKEKLIQREIERLQSGGASVHGLINFLKSEFKFNKDPYVAWYQFKGERHNTHFNFLIELKEVRNALMHDGGTPDEKFFTDFPDVPRRGMQILINEDYYSRARLGLNAIAYQIAFSIERQDYNAD</sequence>
<dbReference type="OrthoDB" id="3034759at2"/>
<proteinExistence type="predicted"/>
<dbReference type="AlphaFoldDB" id="A0A1Y0IMZ3"/>
<dbReference type="EMBL" id="CP021434">
    <property type="protein sequence ID" value="ARU61898.1"/>
    <property type="molecule type" value="Genomic_DNA"/>
</dbReference>
<evidence type="ECO:0000313" key="2">
    <source>
        <dbReference type="Proteomes" id="UP000195437"/>
    </source>
</evidence>